<dbReference type="InterPro" id="IPR020139">
    <property type="entry name" value="DUF2642"/>
</dbReference>
<dbReference type="Proteomes" id="UP000675284">
    <property type="component" value="Unassembled WGS sequence"/>
</dbReference>
<evidence type="ECO:0000313" key="2">
    <source>
        <dbReference type="Proteomes" id="UP000675284"/>
    </source>
</evidence>
<comment type="caution">
    <text evidence="1">The sequence shown here is derived from an EMBL/GenBank/DDBJ whole genome shotgun (WGS) entry which is preliminary data.</text>
</comment>
<dbReference type="EMBL" id="JAGSOT010000030">
    <property type="protein sequence ID" value="MBR7796628.1"/>
    <property type="molecule type" value="Genomic_DNA"/>
</dbReference>
<gene>
    <name evidence="1" type="ORF">KCX74_11320</name>
</gene>
<protein>
    <submittedName>
        <fullName evidence="1">DUF2642 domain-containing protein</fullName>
    </submittedName>
</protein>
<proteinExistence type="predicted"/>
<accession>A0A941E0C4</accession>
<evidence type="ECO:0000313" key="1">
    <source>
        <dbReference type="EMBL" id="MBR7796628.1"/>
    </source>
</evidence>
<name>A0A941E0C4_9BACI</name>
<sequence length="64" mass="7173">MVSTPSTIRELLQSLVNEQIEITTPFGTVTGTLLKVRSDYVVLIENTGEQTLIRINKIELITEL</sequence>
<dbReference type="RefSeq" id="WP_051388418.1">
    <property type="nucleotide sequence ID" value="NZ_BAAACY010000044.1"/>
</dbReference>
<organism evidence="1 2">
    <name type="scientific">Virgibacillus salarius</name>
    <dbReference type="NCBI Taxonomy" id="447199"/>
    <lineage>
        <taxon>Bacteria</taxon>
        <taxon>Bacillati</taxon>
        <taxon>Bacillota</taxon>
        <taxon>Bacilli</taxon>
        <taxon>Bacillales</taxon>
        <taxon>Bacillaceae</taxon>
        <taxon>Virgibacillus</taxon>
    </lineage>
</organism>
<reference evidence="1" key="1">
    <citation type="submission" date="2021-04" db="EMBL/GenBank/DDBJ databases">
        <title>Isolation and polyphasic classification of algal microorganism.</title>
        <authorList>
            <person name="Wang S."/>
        </authorList>
    </citation>
    <scope>NUCLEOTIDE SEQUENCE</scope>
    <source>
        <strain evidence="1">720a</strain>
    </source>
</reference>
<dbReference type="AlphaFoldDB" id="A0A941E0C4"/>
<dbReference type="Pfam" id="PF10842">
    <property type="entry name" value="DUF2642"/>
    <property type="match status" value="1"/>
</dbReference>
<keyword evidence="2" id="KW-1185">Reference proteome</keyword>